<dbReference type="SUPFAM" id="SSF52317">
    <property type="entry name" value="Class I glutamine amidotransferase-like"/>
    <property type="match status" value="1"/>
</dbReference>
<sequence length="360" mass="39790">MMWKKIGLGLIAAVASIVAVLVISAIWLSSLLDPDINTDLLKTSKPSDIAYLRDSLPATRGKILAVVTSTSQIGKKKIGYELTELARAYYVFQANGYQVDIASPQGGKAPAILDDDDMAEFDYAFLNDTVAVNKINNTIPLANVDGEQYDAIYFVGGKGTMLDFPNNPHIHQLVKHFHQQQKLIIAVCHGPAALSLVKLADGTAFVNQKRISAFTNEEELFLIPNAKELFPFLLEDKLRAQGAIIEKGPRYLQQISQHDKLITGQNPWSVWAMAEASIRELGFQTLPRERTSEEISVDILGHYEKHGYAKTKQYLQQFQANSIKRNLIAMHALVAAMSYQPAKVIELIGLLRAAKALATT</sequence>
<reference evidence="6" key="1">
    <citation type="journal article" date="2019" name="Int. J. Syst. Evol. Microbiol.">
        <title>The Global Catalogue of Microorganisms (GCM) 10K type strain sequencing project: providing services to taxonomists for standard genome sequencing and annotation.</title>
        <authorList>
            <consortium name="The Broad Institute Genomics Platform"/>
            <consortium name="The Broad Institute Genome Sequencing Center for Infectious Disease"/>
            <person name="Wu L."/>
            <person name="Ma J."/>
        </authorList>
    </citation>
    <scope>NUCLEOTIDE SEQUENCE [LARGE SCALE GENOMIC DNA]</scope>
    <source>
        <strain evidence="6">KCTC 23916</strain>
    </source>
</reference>
<proteinExistence type="inferred from homology"/>
<dbReference type="CDD" id="cd03141">
    <property type="entry name" value="GATase1_Hsp31_like"/>
    <property type="match status" value="1"/>
</dbReference>
<comment type="caution">
    <text evidence="5">The sequence shown here is derived from an EMBL/GenBank/DDBJ whole genome shotgun (WGS) entry which is preliminary data.</text>
</comment>
<accession>A0ABQ2XIR6</accession>
<dbReference type="InterPro" id="IPR050325">
    <property type="entry name" value="Prot/Nucl_acid_deglycase"/>
</dbReference>
<keyword evidence="1" id="KW-0346">Stress response</keyword>
<evidence type="ECO:0000313" key="6">
    <source>
        <dbReference type="Proteomes" id="UP000620127"/>
    </source>
</evidence>
<dbReference type="Proteomes" id="UP000620127">
    <property type="component" value="Unassembled WGS sequence"/>
</dbReference>
<dbReference type="Pfam" id="PF01965">
    <property type="entry name" value="DJ-1_PfpI"/>
    <property type="match status" value="1"/>
</dbReference>
<dbReference type="InterPro" id="IPR002818">
    <property type="entry name" value="DJ-1/PfpI"/>
</dbReference>
<evidence type="ECO:0000256" key="3">
    <source>
        <dbReference type="ARBA" id="ARBA00038493"/>
    </source>
</evidence>
<dbReference type="InterPro" id="IPR029062">
    <property type="entry name" value="Class_I_gatase-like"/>
</dbReference>
<keyword evidence="2" id="KW-0456">Lyase</keyword>
<dbReference type="Gene3D" id="3.40.50.880">
    <property type="match status" value="1"/>
</dbReference>
<keyword evidence="6" id="KW-1185">Reference proteome</keyword>
<protein>
    <recommendedName>
        <fullName evidence="4">DJ-1/PfpI domain-containing protein</fullName>
    </recommendedName>
</protein>
<evidence type="ECO:0000256" key="2">
    <source>
        <dbReference type="ARBA" id="ARBA00023239"/>
    </source>
</evidence>
<dbReference type="PANTHER" id="PTHR48094:SF11">
    <property type="entry name" value="GLUTATHIONE-INDEPENDENT GLYOXALASE HSP31-RELATED"/>
    <property type="match status" value="1"/>
</dbReference>
<evidence type="ECO:0000313" key="5">
    <source>
        <dbReference type="EMBL" id="GGX19052.1"/>
    </source>
</evidence>
<feature type="domain" description="DJ-1/PfpI" evidence="4">
    <location>
        <begin position="79"/>
        <end position="202"/>
    </location>
</feature>
<evidence type="ECO:0000256" key="1">
    <source>
        <dbReference type="ARBA" id="ARBA00023016"/>
    </source>
</evidence>
<evidence type="ECO:0000259" key="4">
    <source>
        <dbReference type="Pfam" id="PF01965"/>
    </source>
</evidence>
<dbReference type="EMBL" id="BMYT01000004">
    <property type="protein sequence ID" value="GGX19052.1"/>
    <property type="molecule type" value="Genomic_DNA"/>
</dbReference>
<gene>
    <name evidence="5" type="ORF">GCM10011282_26540</name>
</gene>
<comment type="similarity">
    <text evidence="3">Belongs to the peptidase C56 family. HSP31-like subfamily.</text>
</comment>
<name>A0ABQ2XIR6_9BURK</name>
<dbReference type="PANTHER" id="PTHR48094">
    <property type="entry name" value="PROTEIN/NUCLEIC ACID DEGLYCASE DJ-1-RELATED"/>
    <property type="match status" value="1"/>
</dbReference>
<organism evidence="5 6">
    <name type="scientific">Undibacterium macrobrachii</name>
    <dbReference type="NCBI Taxonomy" id="1119058"/>
    <lineage>
        <taxon>Bacteria</taxon>
        <taxon>Pseudomonadati</taxon>
        <taxon>Pseudomonadota</taxon>
        <taxon>Betaproteobacteria</taxon>
        <taxon>Burkholderiales</taxon>
        <taxon>Oxalobacteraceae</taxon>
        <taxon>Undibacterium</taxon>
    </lineage>
</organism>